<dbReference type="CDD" id="cd02649">
    <property type="entry name" value="nuc_hydro_CeIAG"/>
    <property type="match status" value="1"/>
</dbReference>
<dbReference type="SUPFAM" id="SSF53590">
    <property type="entry name" value="Nucleoside hydrolase"/>
    <property type="match status" value="1"/>
</dbReference>
<comment type="similarity">
    <text evidence="1">Belongs to the IUNH family.</text>
</comment>
<dbReference type="InterPro" id="IPR052775">
    <property type="entry name" value="IUN_hydrolase"/>
</dbReference>
<reference evidence="3" key="1">
    <citation type="submission" date="2020-10" db="EMBL/GenBank/DDBJ databases">
        <authorList>
            <person name="Kikuchi T."/>
        </authorList>
    </citation>
    <scope>NUCLEOTIDE SEQUENCE</scope>
    <source>
        <strain evidence="3">NKZ352</strain>
    </source>
</reference>
<sequence>MPRKLIIDTDGVSDDVRAISLALQHPDVEVVAITTVHGCVPVKQATANVNRTIRANGIQGSIPVYEGASRSLLNLQKDTTVSDFFGKDGVGDRPTEFPESDSDDYKASGDGIAALALIRLVQEHPDATLVCIGPLTNLALALQLEENFAAAPQKVVIMGGNYYGVGNVSGVSSAEYNFHGDPEAADIVLRELKCPVTVVPWEAFFFRSMEENEVDFHAHLRYDTPLANFLSTATRVGRIRFEAVGRQYAYCDEIAIATAINEERVVLESKSLVVAVELSGTITRGQVVVDWVEQMWAAPGEVKPLDEEPRRRINFVTVYNVTLVDKWMHAVTSGSGHFD</sequence>
<comment type="caution">
    <text evidence="3">The sequence shown here is derived from an EMBL/GenBank/DDBJ whole genome shotgun (WGS) entry which is preliminary data.</text>
</comment>
<protein>
    <recommendedName>
        <fullName evidence="2">Inosine/uridine-preferring nucleoside hydrolase domain-containing protein</fullName>
    </recommendedName>
</protein>
<dbReference type="Proteomes" id="UP000835052">
    <property type="component" value="Unassembled WGS sequence"/>
</dbReference>
<evidence type="ECO:0000313" key="3">
    <source>
        <dbReference type="EMBL" id="CAD6186665.1"/>
    </source>
</evidence>
<dbReference type="GO" id="GO:0016799">
    <property type="term" value="F:hydrolase activity, hydrolyzing N-glycosyl compounds"/>
    <property type="evidence" value="ECO:0007669"/>
    <property type="project" value="InterPro"/>
</dbReference>
<feature type="domain" description="Inosine/uridine-preferring nucleoside hydrolase" evidence="2">
    <location>
        <begin position="5"/>
        <end position="299"/>
    </location>
</feature>
<evidence type="ECO:0000256" key="1">
    <source>
        <dbReference type="ARBA" id="ARBA00009176"/>
    </source>
</evidence>
<dbReference type="InterPro" id="IPR001910">
    <property type="entry name" value="Inosine/uridine_hydrolase_dom"/>
</dbReference>
<organism evidence="3 4">
    <name type="scientific">Caenorhabditis auriculariae</name>
    <dbReference type="NCBI Taxonomy" id="2777116"/>
    <lineage>
        <taxon>Eukaryota</taxon>
        <taxon>Metazoa</taxon>
        <taxon>Ecdysozoa</taxon>
        <taxon>Nematoda</taxon>
        <taxon>Chromadorea</taxon>
        <taxon>Rhabditida</taxon>
        <taxon>Rhabditina</taxon>
        <taxon>Rhabditomorpha</taxon>
        <taxon>Rhabditoidea</taxon>
        <taxon>Rhabditidae</taxon>
        <taxon>Peloderinae</taxon>
        <taxon>Caenorhabditis</taxon>
    </lineage>
</organism>
<dbReference type="PANTHER" id="PTHR46190">
    <property type="entry name" value="SI:CH211-201H21.5-RELATED"/>
    <property type="match status" value="1"/>
</dbReference>
<dbReference type="OrthoDB" id="432381at2759"/>
<keyword evidence="4" id="KW-1185">Reference proteome</keyword>
<evidence type="ECO:0000259" key="2">
    <source>
        <dbReference type="Pfam" id="PF01156"/>
    </source>
</evidence>
<dbReference type="Pfam" id="PF01156">
    <property type="entry name" value="IU_nuc_hydro"/>
    <property type="match status" value="1"/>
</dbReference>
<dbReference type="InterPro" id="IPR036452">
    <property type="entry name" value="Ribo_hydro-like"/>
</dbReference>
<dbReference type="AlphaFoldDB" id="A0A8S1GT56"/>
<evidence type="ECO:0000313" key="4">
    <source>
        <dbReference type="Proteomes" id="UP000835052"/>
    </source>
</evidence>
<dbReference type="Gene3D" id="3.90.245.10">
    <property type="entry name" value="Ribonucleoside hydrolase-like"/>
    <property type="match status" value="1"/>
</dbReference>
<name>A0A8S1GT56_9PELO</name>
<proteinExistence type="inferred from homology"/>
<gene>
    <name evidence="3" type="ORF">CAUJ_LOCUS2584</name>
</gene>
<accession>A0A8S1GT56</accession>
<dbReference type="PANTHER" id="PTHR46190:SF1">
    <property type="entry name" value="SI:CH211-201H21.5"/>
    <property type="match status" value="1"/>
</dbReference>
<dbReference type="EMBL" id="CAJGYM010000005">
    <property type="protein sequence ID" value="CAD6186665.1"/>
    <property type="molecule type" value="Genomic_DNA"/>
</dbReference>